<dbReference type="Gene3D" id="2.80.10.50">
    <property type="match status" value="1"/>
</dbReference>
<evidence type="ECO:0000256" key="11">
    <source>
        <dbReference type="ARBA" id="ARBA00023136"/>
    </source>
</evidence>
<comment type="catalytic activity">
    <reaction evidence="13 14">
        <text>a di-trans,poly-cis-dolichyl beta-D-mannosyl phosphate + L-seryl-[protein] = 3-O-(alpha-D-mannosyl)-L-seryl-[protein] + a di-trans,poly-cis-dolichyl phosphate + H(+)</text>
        <dbReference type="Rhea" id="RHEA:17377"/>
        <dbReference type="Rhea" id="RHEA-COMP:9863"/>
        <dbReference type="Rhea" id="RHEA-COMP:13546"/>
        <dbReference type="Rhea" id="RHEA-COMP:19498"/>
        <dbReference type="Rhea" id="RHEA-COMP:19501"/>
        <dbReference type="ChEBI" id="CHEBI:15378"/>
        <dbReference type="ChEBI" id="CHEBI:29999"/>
        <dbReference type="ChEBI" id="CHEBI:57683"/>
        <dbReference type="ChEBI" id="CHEBI:58211"/>
        <dbReference type="ChEBI" id="CHEBI:137321"/>
        <dbReference type="EC" id="2.4.1.109"/>
    </reaction>
</comment>
<evidence type="ECO:0000256" key="8">
    <source>
        <dbReference type="ARBA" id="ARBA00022737"/>
    </source>
</evidence>
<evidence type="ECO:0000256" key="5">
    <source>
        <dbReference type="ARBA" id="ARBA00022676"/>
    </source>
</evidence>
<evidence type="ECO:0000313" key="17">
    <source>
        <dbReference type="EMBL" id="GMG25701.1"/>
    </source>
</evidence>
<dbReference type="GO" id="GO:0004169">
    <property type="term" value="F:dolichyl-phosphate-mannose-protein mannosyltransferase activity"/>
    <property type="evidence" value="ECO:0007669"/>
    <property type="project" value="UniProtKB-UniRule"/>
</dbReference>
<evidence type="ECO:0000256" key="6">
    <source>
        <dbReference type="ARBA" id="ARBA00022679"/>
    </source>
</evidence>
<dbReference type="Proteomes" id="UP001165063">
    <property type="component" value="Unassembled WGS sequence"/>
</dbReference>
<organism evidence="17 18">
    <name type="scientific">Ambrosiozyma monospora</name>
    <name type="common">Yeast</name>
    <name type="synonym">Endomycopsis monosporus</name>
    <dbReference type="NCBI Taxonomy" id="43982"/>
    <lineage>
        <taxon>Eukaryota</taxon>
        <taxon>Fungi</taxon>
        <taxon>Dikarya</taxon>
        <taxon>Ascomycota</taxon>
        <taxon>Saccharomycotina</taxon>
        <taxon>Pichiomycetes</taxon>
        <taxon>Pichiales</taxon>
        <taxon>Pichiaceae</taxon>
        <taxon>Ambrosiozyma</taxon>
    </lineage>
</organism>
<keyword evidence="10 14" id="KW-1133">Transmembrane helix</keyword>
<keyword evidence="9 14" id="KW-0256">Endoplasmic reticulum</keyword>
<feature type="transmembrane region" description="Helical" evidence="14">
    <location>
        <begin position="761"/>
        <end position="784"/>
    </location>
</feature>
<dbReference type="SUPFAM" id="SSF82109">
    <property type="entry name" value="MIR domain"/>
    <property type="match status" value="1"/>
</dbReference>
<feature type="transmembrane region" description="Helical" evidence="14">
    <location>
        <begin position="188"/>
        <end position="209"/>
    </location>
</feature>
<reference evidence="17" key="1">
    <citation type="submission" date="2023-04" db="EMBL/GenBank/DDBJ databases">
        <title>Ambrosiozyma monospora NBRC 1965.</title>
        <authorList>
            <person name="Ichikawa N."/>
            <person name="Sato H."/>
            <person name="Tonouchi N."/>
        </authorList>
    </citation>
    <scope>NUCLEOTIDE SEQUENCE</scope>
    <source>
        <strain evidence="17">NBRC 1965</strain>
    </source>
</reference>
<feature type="domain" description="MIR" evidence="16">
    <location>
        <begin position="439"/>
        <end position="495"/>
    </location>
</feature>
<protein>
    <recommendedName>
        <fullName evidence="4 14">Dolichyl-phosphate-mannose--protein mannosyltransferase</fullName>
        <ecNumber evidence="4 14">2.4.1.109</ecNumber>
    </recommendedName>
</protein>
<comment type="catalytic activity">
    <reaction evidence="12 14">
        <text>a di-trans,poly-cis-dolichyl beta-D-mannosyl phosphate + L-threonyl-[protein] = 3-O-(alpha-D-mannosyl)-L-threonyl-[protein] + a di-trans,poly-cis-dolichyl phosphate + H(+)</text>
        <dbReference type="Rhea" id="RHEA:53396"/>
        <dbReference type="Rhea" id="RHEA-COMP:11060"/>
        <dbReference type="Rhea" id="RHEA-COMP:13547"/>
        <dbReference type="Rhea" id="RHEA-COMP:19498"/>
        <dbReference type="Rhea" id="RHEA-COMP:19501"/>
        <dbReference type="ChEBI" id="CHEBI:15378"/>
        <dbReference type="ChEBI" id="CHEBI:30013"/>
        <dbReference type="ChEBI" id="CHEBI:57683"/>
        <dbReference type="ChEBI" id="CHEBI:58211"/>
        <dbReference type="ChEBI" id="CHEBI:137323"/>
        <dbReference type="EC" id="2.4.1.109"/>
    </reaction>
</comment>
<comment type="pathway">
    <text evidence="2 14">Protein modification; protein glycosylation.</text>
</comment>
<feature type="transmembrane region" description="Helical" evidence="14">
    <location>
        <begin position="274"/>
        <end position="302"/>
    </location>
</feature>
<keyword evidence="8" id="KW-0677">Repeat</keyword>
<dbReference type="PROSITE" id="PS50919">
    <property type="entry name" value="MIR"/>
    <property type="match status" value="2"/>
</dbReference>
<dbReference type="PANTHER" id="PTHR10050:SF52">
    <property type="entry name" value="DOLICHYL-PHOSPHATE-MANNOSE--PROTEIN MANNOSYLTRANSFERASE 6"/>
    <property type="match status" value="1"/>
</dbReference>
<proteinExistence type="inferred from homology"/>
<feature type="compositionally biased region" description="Low complexity" evidence="15">
    <location>
        <begin position="19"/>
        <end position="41"/>
    </location>
</feature>
<sequence>MESKITKRGKKKNSKKSNSKSSNTKSNSKSSSPVPVSSSSKDTPETSISTPRNTEKPDELDPASTKVENSEDDDSEATTGKSKINWKAHLLTASKYLLPILITIIGSYLRYYKLDANKQIVWDEAHFAKFGAYYVRHEFYHDVHPPLGKMLIGLSEYLWGNVISDNEFMFESGKNYPKTINYGAMRTVQCVFSSAMVLICSWTAQLIGFKNWFWSSLLVSMLCCFENSFIVLGKFVLLDSMLLFFTATTFYCLVKLHSLRHQEYTKSWKLWMYLTGFSIGCVCSVKWVGLFVTAVVGVYVVVDLWLKFWDVKYFTWRGYARAWISRILNLILVPFIVYLVCFKIHFLLLYKPGDGSASMSTLFQANLLESDIEPQSRLVSIGSKVTIRSQGPSPNLLHSHGQIYPEGSNQHQVTTYGYKDANNDFMIKLPRSVHYNSTSGFIKDRDTIRLQHVLTGANLHSHEIAGHVSKNEYEVSGYGDETIGDDKDDWVIEVVSQFHSSDSQYVKTYESDADFQRFIHPISTNFRLRHKTLGCYLATTGLAYPSWGFKQGEVICMRHPGPLQWLQSATIWNIESHENDVIEKDYDYSFPKSSFMKDFIALQMSMMSSNNGLVPDRYKHDDIASSWWQWPLSLVGIRMCNWGQGYRRYYLMGNPIQVWFTTLMFVPLIPYLGYLGVGYQRQWLVLNADDGWYLFMCGFVPLLGWLFHYLPFVIMGRVTYVHHYMPALYFAFFETAFVLEWILSFLGKFKGKAGRVVTNGVYLGLCLGILAAFYVTMPLCLGMTGPIRDYEYLRWIPDWNITN</sequence>
<dbReference type="InterPro" id="IPR036300">
    <property type="entry name" value="MIR_dom_sf"/>
</dbReference>
<evidence type="ECO:0000313" key="18">
    <source>
        <dbReference type="Proteomes" id="UP001165063"/>
    </source>
</evidence>
<feature type="compositionally biased region" description="Basic residues" evidence="15">
    <location>
        <begin position="1"/>
        <end position="18"/>
    </location>
</feature>
<dbReference type="SMART" id="SM00472">
    <property type="entry name" value="MIR"/>
    <property type="match status" value="3"/>
</dbReference>
<dbReference type="Pfam" id="PF02815">
    <property type="entry name" value="MIR"/>
    <property type="match status" value="1"/>
</dbReference>
<dbReference type="GO" id="GO:0005789">
    <property type="term" value="C:endoplasmic reticulum membrane"/>
    <property type="evidence" value="ECO:0007669"/>
    <property type="project" value="UniProtKB-SubCell"/>
</dbReference>
<name>A0A9W7DEV4_AMBMO</name>
<evidence type="ECO:0000256" key="7">
    <source>
        <dbReference type="ARBA" id="ARBA00022692"/>
    </source>
</evidence>
<feature type="transmembrane region" description="Helical" evidence="14">
    <location>
        <begin position="727"/>
        <end position="749"/>
    </location>
</feature>
<feature type="transmembrane region" description="Helical" evidence="14">
    <location>
        <begin position="322"/>
        <end position="341"/>
    </location>
</feature>
<dbReference type="EC" id="2.4.1.109" evidence="4 14"/>
<dbReference type="InterPro" id="IPR003342">
    <property type="entry name" value="ArnT-like_N"/>
</dbReference>
<evidence type="ECO:0000256" key="4">
    <source>
        <dbReference type="ARBA" id="ARBA00012839"/>
    </source>
</evidence>
<dbReference type="Pfam" id="PF02366">
    <property type="entry name" value="PMT"/>
    <property type="match status" value="1"/>
</dbReference>
<feature type="transmembrane region" description="Helical" evidence="14">
    <location>
        <begin position="229"/>
        <end position="254"/>
    </location>
</feature>
<evidence type="ECO:0000256" key="15">
    <source>
        <dbReference type="SAM" id="MobiDB-lite"/>
    </source>
</evidence>
<comment type="caution">
    <text evidence="17">The sequence shown here is derived from an EMBL/GenBank/DDBJ whole genome shotgun (WGS) entry which is preliminary data.</text>
</comment>
<evidence type="ECO:0000256" key="12">
    <source>
        <dbReference type="ARBA" id="ARBA00045085"/>
    </source>
</evidence>
<dbReference type="Pfam" id="PF16192">
    <property type="entry name" value="PMT_4TMC"/>
    <property type="match status" value="1"/>
</dbReference>
<keyword evidence="7 14" id="KW-0812">Transmembrane</keyword>
<keyword evidence="11 14" id="KW-0472">Membrane</keyword>
<evidence type="ECO:0000256" key="1">
    <source>
        <dbReference type="ARBA" id="ARBA00004477"/>
    </source>
</evidence>
<evidence type="ECO:0000256" key="10">
    <source>
        <dbReference type="ARBA" id="ARBA00022989"/>
    </source>
</evidence>
<evidence type="ECO:0000256" key="3">
    <source>
        <dbReference type="ARBA" id="ARBA00007222"/>
    </source>
</evidence>
<keyword evidence="6 14" id="KW-0808">Transferase</keyword>
<evidence type="ECO:0000256" key="14">
    <source>
        <dbReference type="RuleBase" id="RU367007"/>
    </source>
</evidence>
<evidence type="ECO:0000256" key="9">
    <source>
        <dbReference type="ARBA" id="ARBA00022824"/>
    </source>
</evidence>
<keyword evidence="18" id="KW-1185">Reference proteome</keyword>
<dbReference type="PANTHER" id="PTHR10050">
    <property type="entry name" value="DOLICHYL-PHOSPHATE-MANNOSE--PROTEIN MANNOSYLTRANSFERASE"/>
    <property type="match status" value="1"/>
</dbReference>
<comment type="subcellular location">
    <subcellularLocation>
        <location evidence="1 14">Endoplasmic reticulum membrane</location>
        <topology evidence="1 14">Multi-pass membrane protein</topology>
    </subcellularLocation>
</comment>
<gene>
    <name evidence="17" type="ORF">Amon01_000315700</name>
</gene>
<evidence type="ECO:0000256" key="13">
    <source>
        <dbReference type="ARBA" id="ARBA00045102"/>
    </source>
</evidence>
<dbReference type="OrthoDB" id="292747at2759"/>
<evidence type="ECO:0000259" key="16">
    <source>
        <dbReference type="PROSITE" id="PS50919"/>
    </source>
</evidence>
<dbReference type="AlphaFoldDB" id="A0A9W7DEV4"/>
<comment type="function">
    <text evidence="14">Transfers mannose from Dol-P-mannose to Ser or Thr residues on proteins.</text>
</comment>
<keyword evidence="5 14" id="KW-0328">Glycosyltransferase</keyword>
<feature type="transmembrane region" description="Helical" evidence="14">
    <location>
        <begin position="692"/>
        <end position="715"/>
    </location>
</feature>
<dbReference type="InterPro" id="IPR027005">
    <property type="entry name" value="PMT-like"/>
</dbReference>
<dbReference type="InterPro" id="IPR032421">
    <property type="entry name" value="PMT_4TMC"/>
</dbReference>
<feature type="transmembrane region" description="Helical" evidence="14">
    <location>
        <begin position="649"/>
        <end position="672"/>
    </location>
</feature>
<accession>A0A9W7DEV4</accession>
<feature type="domain" description="MIR" evidence="16">
    <location>
        <begin position="516"/>
        <end position="577"/>
    </location>
</feature>
<dbReference type="InterPro" id="IPR016093">
    <property type="entry name" value="MIR_motif"/>
</dbReference>
<feature type="region of interest" description="Disordered" evidence="15">
    <location>
        <begin position="1"/>
        <end position="79"/>
    </location>
</feature>
<evidence type="ECO:0000256" key="2">
    <source>
        <dbReference type="ARBA" id="ARBA00004922"/>
    </source>
</evidence>
<dbReference type="EMBL" id="BSXU01001279">
    <property type="protein sequence ID" value="GMG25701.1"/>
    <property type="molecule type" value="Genomic_DNA"/>
</dbReference>
<comment type="similarity">
    <text evidence="3 14">Belongs to the glycosyltransferase 39 family.</text>
</comment>